<sequence>MRDITLKQIAETLGISITTVSKALKNYPDVSPKTRKAVLDLAQSLSYTPNSFAVNLRTKESRTIGLIIPEVVHHFFSNVINGIIDEAEKNGYLVIILQSNESLELEKKQVELLMNKRVDGIIMSLSNESNDDEHIKEILRKEVPFVMFDKISKLIPCSKVIINDQKAAFNAVDHLIQKGCRKIAHIRGPVNPQNAIDRFLGYKKALEKNNIPFDSKLVYTCKNVTFEEGLEFAKQIATDHPDVDGIFVITDLVAVGVLAHFNEVGIKVPEQVKVIGFSNWFMSQVITPKLSTVDQPSFEMGVQSFKLLLEEISTKKELLPFQPRTIELETDIIERESTSKN</sequence>
<dbReference type="InterPro" id="IPR046335">
    <property type="entry name" value="LacI/GalR-like_sensor"/>
</dbReference>
<dbReference type="PANTHER" id="PTHR30146:SF109">
    <property type="entry name" value="HTH-TYPE TRANSCRIPTIONAL REGULATOR GALS"/>
    <property type="match status" value="1"/>
</dbReference>
<name>A0A7Y3VYF7_9FLAO</name>
<dbReference type="PROSITE" id="PS50932">
    <property type="entry name" value="HTH_LACI_2"/>
    <property type="match status" value="1"/>
</dbReference>
<dbReference type="SMART" id="SM00354">
    <property type="entry name" value="HTH_LACI"/>
    <property type="match status" value="1"/>
</dbReference>
<dbReference type="InterPro" id="IPR010982">
    <property type="entry name" value="Lambda_DNA-bd_dom_sf"/>
</dbReference>
<dbReference type="Gene3D" id="3.40.50.2300">
    <property type="match status" value="2"/>
</dbReference>
<dbReference type="CDD" id="cd06267">
    <property type="entry name" value="PBP1_LacI_sugar_binding-like"/>
    <property type="match status" value="1"/>
</dbReference>
<comment type="caution">
    <text evidence="5">The sequence shown here is derived from an EMBL/GenBank/DDBJ whole genome shotgun (WGS) entry which is preliminary data.</text>
</comment>
<dbReference type="SUPFAM" id="SSF47413">
    <property type="entry name" value="lambda repressor-like DNA-binding domains"/>
    <property type="match status" value="1"/>
</dbReference>
<dbReference type="EMBL" id="JABEVX010000001">
    <property type="protein sequence ID" value="NNT71356.1"/>
    <property type="molecule type" value="Genomic_DNA"/>
</dbReference>
<evidence type="ECO:0000259" key="4">
    <source>
        <dbReference type="PROSITE" id="PS50932"/>
    </source>
</evidence>
<dbReference type="InterPro" id="IPR000843">
    <property type="entry name" value="HTH_LacI"/>
</dbReference>
<dbReference type="GO" id="GO:0000976">
    <property type="term" value="F:transcription cis-regulatory region binding"/>
    <property type="evidence" value="ECO:0007669"/>
    <property type="project" value="TreeGrafter"/>
</dbReference>
<feature type="domain" description="HTH lacI-type" evidence="4">
    <location>
        <begin position="4"/>
        <end position="58"/>
    </location>
</feature>
<keyword evidence="1" id="KW-0805">Transcription regulation</keyword>
<dbReference type="Gene3D" id="1.10.260.40">
    <property type="entry name" value="lambda repressor-like DNA-binding domains"/>
    <property type="match status" value="1"/>
</dbReference>
<dbReference type="Pfam" id="PF00356">
    <property type="entry name" value="LacI"/>
    <property type="match status" value="1"/>
</dbReference>
<reference evidence="5 6" key="1">
    <citation type="submission" date="2020-05" db="EMBL/GenBank/DDBJ databases">
        <title>Draft genome of Flavobacterium sp. IMCC34852.</title>
        <authorList>
            <person name="Song J."/>
            <person name="Cho J.-C."/>
        </authorList>
    </citation>
    <scope>NUCLEOTIDE SEQUENCE [LARGE SCALE GENOMIC DNA]</scope>
    <source>
        <strain evidence="5 6">IMCC34852</strain>
    </source>
</reference>
<dbReference type="CDD" id="cd01392">
    <property type="entry name" value="HTH_LacI"/>
    <property type="match status" value="1"/>
</dbReference>
<keyword evidence="3" id="KW-0804">Transcription</keyword>
<proteinExistence type="predicted"/>
<gene>
    <name evidence="5" type="ORF">HKT18_03915</name>
</gene>
<evidence type="ECO:0000313" key="5">
    <source>
        <dbReference type="EMBL" id="NNT71356.1"/>
    </source>
</evidence>
<protein>
    <submittedName>
        <fullName evidence="5">LacI family DNA-binding transcriptional regulator</fullName>
    </submittedName>
</protein>
<keyword evidence="2 5" id="KW-0238">DNA-binding</keyword>
<dbReference type="RefSeq" id="WP_171221536.1">
    <property type="nucleotide sequence ID" value="NZ_CP121446.1"/>
</dbReference>
<dbReference type="GO" id="GO:0003700">
    <property type="term" value="F:DNA-binding transcription factor activity"/>
    <property type="evidence" value="ECO:0007669"/>
    <property type="project" value="TreeGrafter"/>
</dbReference>
<dbReference type="Pfam" id="PF13377">
    <property type="entry name" value="Peripla_BP_3"/>
    <property type="match status" value="1"/>
</dbReference>
<keyword evidence="6" id="KW-1185">Reference proteome</keyword>
<dbReference type="Proteomes" id="UP000536509">
    <property type="component" value="Unassembled WGS sequence"/>
</dbReference>
<dbReference type="InterPro" id="IPR028082">
    <property type="entry name" value="Peripla_BP_I"/>
</dbReference>
<evidence type="ECO:0000256" key="2">
    <source>
        <dbReference type="ARBA" id="ARBA00023125"/>
    </source>
</evidence>
<dbReference type="SUPFAM" id="SSF53822">
    <property type="entry name" value="Periplasmic binding protein-like I"/>
    <property type="match status" value="1"/>
</dbReference>
<accession>A0A7Y3VYF7</accession>
<evidence type="ECO:0000313" key="6">
    <source>
        <dbReference type="Proteomes" id="UP000536509"/>
    </source>
</evidence>
<organism evidence="5 6">
    <name type="scientific">Flavobacterium rivulicola</name>
    <dbReference type="NCBI Taxonomy" id="2732161"/>
    <lineage>
        <taxon>Bacteria</taxon>
        <taxon>Pseudomonadati</taxon>
        <taxon>Bacteroidota</taxon>
        <taxon>Flavobacteriia</taxon>
        <taxon>Flavobacteriales</taxon>
        <taxon>Flavobacteriaceae</taxon>
        <taxon>Flavobacterium</taxon>
    </lineage>
</organism>
<dbReference type="AlphaFoldDB" id="A0A7Y3VYF7"/>
<dbReference type="PANTHER" id="PTHR30146">
    <property type="entry name" value="LACI-RELATED TRANSCRIPTIONAL REPRESSOR"/>
    <property type="match status" value="1"/>
</dbReference>
<evidence type="ECO:0000256" key="3">
    <source>
        <dbReference type="ARBA" id="ARBA00023163"/>
    </source>
</evidence>
<evidence type="ECO:0000256" key="1">
    <source>
        <dbReference type="ARBA" id="ARBA00023015"/>
    </source>
</evidence>